<dbReference type="AlphaFoldDB" id="A0A3S5CIX2"/>
<evidence type="ECO:0000313" key="2">
    <source>
        <dbReference type="EMBL" id="VEL25202.1"/>
    </source>
</evidence>
<name>A0A3S5CIX2_9PLAT</name>
<proteinExistence type="predicted"/>
<sequence>MSTPTFLISTSGPSPTNSGGTGPAPPSSIGYASSNVSGTSSPRMSLHTREATSSTLPYGVLAPFRRSLHNDARSPSLRLVGDTANSGLPTLGQYQKQQHQRNRYQNYRKHNLPVAACIVSPISRHILELEERRIATRFIWLKVSLIEFVVTGL</sequence>
<evidence type="ECO:0000313" key="3">
    <source>
        <dbReference type="Proteomes" id="UP000784294"/>
    </source>
</evidence>
<protein>
    <submittedName>
        <fullName evidence="2">Uncharacterized protein</fullName>
    </submittedName>
</protein>
<feature type="compositionally biased region" description="Polar residues" evidence="1">
    <location>
        <begin position="31"/>
        <end position="43"/>
    </location>
</feature>
<dbReference type="EMBL" id="CAAALY010072285">
    <property type="protein sequence ID" value="VEL25202.1"/>
    <property type="molecule type" value="Genomic_DNA"/>
</dbReference>
<keyword evidence="3" id="KW-1185">Reference proteome</keyword>
<organism evidence="2 3">
    <name type="scientific">Protopolystoma xenopodis</name>
    <dbReference type="NCBI Taxonomy" id="117903"/>
    <lineage>
        <taxon>Eukaryota</taxon>
        <taxon>Metazoa</taxon>
        <taxon>Spiralia</taxon>
        <taxon>Lophotrochozoa</taxon>
        <taxon>Platyhelminthes</taxon>
        <taxon>Monogenea</taxon>
        <taxon>Polyopisthocotylea</taxon>
        <taxon>Polystomatidea</taxon>
        <taxon>Polystomatidae</taxon>
        <taxon>Protopolystoma</taxon>
    </lineage>
</organism>
<feature type="region of interest" description="Disordered" evidence="1">
    <location>
        <begin position="1"/>
        <end position="52"/>
    </location>
</feature>
<gene>
    <name evidence="2" type="ORF">PXEA_LOCUS18642</name>
</gene>
<feature type="compositionally biased region" description="Low complexity" evidence="1">
    <location>
        <begin position="9"/>
        <end position="18"/>
    </location>
</feature>
<dbReference type="Proteomes" id="UP000784294">
    <property type="component" value="Unassembled WGS sequence"/>
</dbReference>
<comment type="caution">
    <text evidence="2">The sequence shown here is derived from an EMBL/GenBank/DDBJ whole genome shotgun (WGS) entry which is preliminary data.</text>
</comment>
<reference evidence="2" key="1">
    <citation type="submission" date="2018-11" db="EMBL/GenBank/DDBJ databases">
        <authorList>
            <consortium name="Pathogen Informatics"/>
        </authorList>
    </citation>
    <scope>NUCLEOTIDE SEQUENCE</scope>
</reference>
<evidence type="ECO:0000256" key="1">
    <source>
        <dbReference type="SAM" id="MobiDB-lite"/>
    </source>
</evidence>
<accession>A0A3S5CIX2</accession>